<feature type="compositionally biased region" description="Polar residues" evidence="1">
    <location>
        <begin position="70"/>
        <end position="91"/>
    </location>
</feature>
<feature type="region of interest" description="Disordered" evidence="1">
    <location>
        <begin position="400"/>
        <end position="420"/>
    </location>
</feature>
<evidence type="ECO:0000313" key="4">
    <source>
        <dbReference type="Proteomes" id="UP001583280"/>
    </source>
</evidence>
<accession>A0ABR3YZT7</accession>
<feature type="signal peptide" evidence="2">
    <location>
        <begin position="1"/>
        <end position="18"/>
    </location>
</feature>
<feature type="compositionally biased region" description="Polar residues" evidence="1">
    <location>
        <begin position="24"/>
        <end position="52"/>
    </location>
</feature>
<sequence>MRFIAPLALLALVEISAASPLQPKASSSSHRFSVPVQTHKQAPEQTPASNVLSRPALPLLGGDGLLGDSQEPSKTKPQVIQPTGNQDSLQPTGAVSSFAPDCYTVYAPYANATRTRQPEKGNHPVYITASAPGSLITAAPSSSVICRDSQGNKVTNANTVSQYNVFYGKVTSVYTYPNGDTCTLLPQGEPAVVVSYYKEPNNTVTFTGSPEEYTAPYKNAAQPTWCNFLLTPTPIAFKTGGFIFSIDTAMANFNVLGSATTSTIYAVDHNPSVIFARSATVPNFGLPKTSVENDHLPVPTDTGIDTETDTDADTRTDTDTHTDTDADADEPPPKIAMGAAVVSSEENGVPITLAAEDPAFSNGWKPTTIIKPTPQLIEGKPQQTSNSNVWHLSLYTGMQNENQNQDPTETAAQDATKTPSTASFAITAGPDRVIINDKTYEDLGPKKTSTITYNNEVFVVEPDRIVHEGGDTMARIRPGVTGLVANISTSTVMNGLDVVVNKGTVRIGDYVYTIGPTASTEIIMGQEVVIGPTGIALEKAGKTLPYTATVPEQTEVVVAGGKMITAYGNSVVVIHQTTITYKTMDYVHTTTIDDNVLYIGRDGVVIDGTTTLGGPSADVSAIEFAIVGGVTLTQIGSSELVVLNETYTVGPNAPSNTTITAGGQTITIDAHGAVANSVTLQYPFGPSMTTTIVKTMPVPGATTSATATKTQADSGSDNTAEPSGTQNNSSAGSVLQAPALAKALAGALLVVVLF</sequence>
<feature type="compositionally biased region" description="Basic and acidic residues" evidence="1">
    <location>
        <begin position="312"/>
        <end position="324"/>
    </location>
</feature>
<keyword evidence="4" id="KW-1185">Reference proteome</keyword>
<feature type="region of interest" description="Disordered" evidence="1">
    <location>
        <begin position="288"/>
        <end position="334"/>
    </location>
</feature>
<protein>
    <submittedName>
        <fullName evidence="3">Uncharacterized protein</fullName>
    </submittedName>
</protein>
<organism evidence="3 4">
    <name type="scientific">Ceratocystis pirilliformis</name>
    <dbReference type="NCBI Taxonomy" id="259994"/>
    <lineage>
        <taxon>Eukaryota</taxon>
        <taxon>Fungi</taxon>
        <taxon>Dikarya</taxon>
        <taxon>Ascomycota</taxon>
        <taxon>Pezizomycotina</taxon>
        <taxon>Sordariomycetes</taxon>
        <taxon>Hypocreomycetidae</taxon>
        <taxon>Microascales</taxon>
        <taxon>Ceratocystidaceae</taxon>
        <taxon>Ceratocystis</taxon>
    </lineage>
</organism>
<feature type="chain" id="PRO_5045399015" evidence="2">
    <location>
        <begin position="19"/>
        <end position="754"/>
    </location>
</feature>
<feature type="region of interest" description="Disordered" evidence="1">
    <location>
        <begin position="22"/>
        <end position="91"/>
    </location>
</feature>
<name>A0ABR3YZT7_9PEZI</name>
<evidence type="ECO:0000313" key="3">
    <source>
        <dbReference type="EMBL" id="KAL1893888.1"/>
    </source>
</evidence>
<keyword evidence="2" id="KW-0732">Signal</keyword>
<dbReference type="EMBL" id="JAWDJO010000100">
    <property type="protein sequence ID" value="KAL1893888.1"/>
    <property type="molecule type" value="Genomic_DNA"/>
</dbReference>
<comment type="caution">
    <text evidence="3">The sequence shown here is derived from an EMBL/GenBank/DDBJ whole genome shotgun (WGS) entry which is preliminary data.</text>
</comment>
<feature type="region of interest" description="Disordered" evidence="1">
    <location>
        <begin position="702"/>
        <end position="731"/>
    </location>
</feature>
<evidence type="ECO:0000256" key="1">
    <source>
        <dbReference type="SAM" id="MobiDB-lite"/>
    </source>
</evidence>
<reference evidence="3 4" key="1">
    <citation type="journal article" date="2024" name="IMA Fungus">
        <title>IMA Genome - F19 : A genome assembly and annotation guide to empower mycologists, including annotated draft genome sequences of Ceratocystis pirilliformis, Diaporthe australafricana, Fusarium ophioides, Paecilomyces lecythidis, and Sporothrix stenoceras.</title>
        <authorList>
            <person name="Aylward J."/>
            <person name="Wilson A.M."/>
            <person name="Visagie C.M."/>
            <person name="Spraker J."/>
            <person name="Barnes I."/>
            <person name="Buitendag C."/>
            <person name="Ceriani C."/>
            <person name="Del Mar Angel L."/>
            <person name="du Plessis D."/>
            <person name="Fuchs T."/>
            <person name="Gasser K."/>
            <person name="Kramer D."/>
            <person name="Li W."/>
            <person name="Munsamy K."/>
            <person name="Piso A."/>
            <person name="Price J.L."/>
            <person name="Sonnekus B."/>
            <person name="Thomas C."/>
            <person name="van der Nest A."/>
            <person name="van Dijk A."/>
            <person name="van Heerden A."/>
            <person name="van Vuuren N."/>
            <person name="Yilmaz N."/>
            <person name="Duong T.A."/>
            <person name="van der Merwe N.A."/>
            <person name="Wingfield M.J."/>
            <person name="Wingfield B.D."/>
        </authorList>
    </citation>
    <scope>NUCLEOTIDE SEQUENCE [LARGE SCALE GENOMIC DNA]</scope>
    <source>
        <strain evidence="3 4">CMW 12675</strain>
    </source>
</reference>
<feature type="compositionally biased region" description="Low complexity" evidence="1">
    <location>
        <begin position="702"/>
        <end position="712"/>
    </location>
</feature>
<gene>
    <name evidence="3" type="ORF">Cpir12675_003908</name>
</gene>
<dbReference type="Proteomes" id="UP001583280">
    <property type="component" value="Unassembled WGS sequence"/>
</dbReference>
<proteinExistence type="predicted"/>
<feature type="compositionally biased region" description="Polar residues" evidence="1">
    <location>
        <begin position="713"/>
        <end position="731"/>
    </location>
</feature>
<evidence type="ECO:0000256" key="2">
    <source>
        <dbReference type="SAM" id="SignalP"/>
    </source>
</evidence>